<evidence type="ECO:0000313" key="6">
    <source>
        <dbReference type="Proteomes" id="UP000366051"/>
    </source>
</evidence>
<keyword evidence="3 4" id="KW-0378">Hydrolase</keyword>
<dbReference type="PANTHER" id="PTHR10472:SF5">
    <property type="entry name" value="D-AMINOACYL-TRNA DEACYLASE 1"/>
    <property type="match status" value="1"/>
</dbReference>
<evidence type="ECO:0000256" key="3">
    <source>
        <dbReference type="ARBA" id="ARBA00022801"/>
    </source>
</evidence>
<dbReference type="RefSeq" id="WP_153724221.1">
    <property type="nucleotide sequence ID" value="NZ_CP045875.1"/>
</dbReference>
<dbReference type="GO" id="GO:0000049">
    <property type="term" value="F:tRNA binding"/>
    <property type="evidence" value="ECO:0007669"/>
    <property type="project" value="UniProtKB-UniRule"/>
</dbReference>
<evidence type="ECO:0000256" key="2">
    <source>
        <dbReference type="ARBA" id="ARBA00022555"/>
    </source>
</evidence>
<accession>A0A5Q2MXU9</accession>
<protein>
    <recommendedName>
        <fullName evidence="4">D-aminoacyl-tRNA deacylase</fullName>
        <shortName evidence="4">DTD</shortName>
        <ecNumber evidence="4">3.1.1.96</ecNumber>
    </recommendedName>
    <alternativeName>
        <fullName evidence="4">Gly-tRNA(Ala) deacylase</fullName>
        <ecNumber evidence="4">3.1.1.-</ecNumber>
    </alternativeName>
</protein>
<comment type="subcellular location">
    <subcellularLocation>
        <location evidence="4">Cytoplasm</location>
    </subcellularLocation>
</comment>
<reference evidence="6" key="1">
    <citation type="submission" date="2019-11" db="EMBL/GenBank/DDBJ databases">
        <title>Genome sequence of Heliorestis convoluta strain HH, an alkaliphilic and minimalistic phototrophic bacterium from a soda lake in Egypt.</title>
        <authorList>
            <person name="Dewey E.D."/>
            <person name="Stokes L.M."/>
            <person name="Burchell B.M."/>
            <person name="Shaffer K.N."/>
            <person name="Huntington A.M."/>
            <person name="Baker J.M."/>
            <person name="Nadendla S."/>
            <person name="Giglio M.G."/>
            <person name="Touchman J.W."/>
            <person name="Blankenship R.E."/>
            <person name="Madigan M.T."/>
            <person name="Sattley W.M."/>
        </authorList>
    </citation>
    <scope>NUCLEOTIDE SEQUENCE [LARGE SCALE GENOMIC DNA]</scope>
    <source>
        <strain evidence="6">HH</strain>
    </source>
</reference>
<dbReference type="InterPro" id="IPR023509">
    <property type="entry name" value="DTD-like_sf"/>
</dbReference>
<dbReference type="Proteomes" id="UP000366051">
    <property type="component" value="Chromosome"/>
</dbReference>
<keyword evidence="4" id="KW-0963">Cytoplasm</keyword>
<evidence type="ECO:0000313" key="5">
    <source>
        <dbReference type="EMBL" id="QGG46701.1"/>
    </source>
</evidence>
<keyword evidence="2 4" id="KW-0820">tRNA-binding</keyword>
<dbReference type="GO" id="GO:0051500">
    <property type="term" value="F:D-tyrosyl-tRNA(Tyr) deacylase activity"/>
    <property type="evidence" value="ECO:0007669"/>
    <property type="project" value="TreeGrafter"/>
</dbReference>
<dbReference type="AlphaFoldDB" id="A0A5Q2MXU9"/>
<dbReference type="KEGG" id="hcv:FTV88_0522"/>
<dbReference type="EC" id="3.1.1.-" evidence="4"/>
<dbReference type="EMBL" id="CP045875">
    <property type="protein sequence ID" value="QGG46701.1"/>
    <property type="molecule type" value="Genomic_DNA"/>
</dbReference>
<dbReference type="Pfam" id="PF02580">
    <property type="entry name" value="Tyr_Deacylase"/>
    <property type="match status" value="1"/>
</dbReference>
<dbReference type="OrthoDB" id="9801395at2"/>
<dbReference type="PANTHER" id="PTHR10472">
    <property type="entry name" value="D-TYROSYL-TRNA TYR DEACYLASE"/>
    <property type="match status" value="1"/>
</dbReference>
<dbReference type="SUPFAM" id="SSF69500">
    <property type="entry name" value="DTD-like"/>
    <property type="match status" value="1"/>
</dbReference>
<dbReference type="InterPro" id="IPR003732">
    <property type="entry name" value="Daa-tRNA_deacyls_DTD"/>
</dbReference>
<comment type="similarity">
    <text evidence="1 4">Belongs to the DTD family.</text>
</comment>
<evidence type="ECO:0000256" key="1">
    <source>
        <dbReference type="ARBA" id="ARBA00009673"/>
    </source>
</evidence>
<gene>
    <name evidence="4 5" type="primary">dtd</name>
    <name evidence="5" type="ORF">FTV88_0522</name>
</gene>
<dbReference type="FunFam" id="3.50.80.10:FF:000001">
    <property type="entry name" value="D-aminoacyl-tRNA deacylase"/>
    <property type="match status" value="1"/>
</dbReference>
<dbReference type="HAMAP" id="MF_00518">
    <property type="entry name" value="Deacylase_Dtd"/>
    <property type="match status" value="1"/>
</dbReference>
<dbReference type="GO" id="GO:0005737">
    <property type="term" value="C:cytoplasm"/>
    <property type="evidence" value="ECO:0007669"/>
    <property type="project" value="UniProtKB-SubCell"/>
</dbReference>
<evidence type="ECO:0000256" key="4">
    <source>
        <dbReference type="HAMAP-Rule" id="MF_00518"/>
    </source>
</evidence>
<dbReference type="EC" id="3.1.1.96" evidence="4"/>
<dbReference type="GO" id="GO:0106026">
    <property type="term" value="F:Gly-tRNA(Ala) deacylase activity"/>
    <property type="evidence" value="ECO:0007669"/>
    <property type="project" value="UniProtKB-UniRule"/>
</dbReference>
<keyword evidence="4" id="KW-0694">RNA-binding</keyword>
<organism evidence="5 6">
    <name type="scientific">Heliorestis convoluta</name>
    <dbReference type="NCBI Taxonomy" id="356322"/>
    <lineage>
        <taxon>Bacteria</taxon>
        <taxon>Bacillati</taxon>
        <taxon>Bacillota</taxon>
        <taxon>Clostridia</taxon>
        <taxon>Eubacteriales</taxon>
        <taxon>Heliobacteriaceae</taxon>
        <taxon>Heliorestis</taxon>
    </lineage>
</organism>
<comment type="catalytic activity">
    <reaction evidence="4">
        <text>glycyl-tRNA(Ala) + H2O = tRNA(Ala) + glycine + H(+)</text>
        <dbReference type="Rhea" id="RHEA:53744"/>
        <dbReference type="Rhea" id="RHEA-COMP:9657"/>
        <dbReference type="Rhea" id="RHEA-COMP:13640"/>
        <dbReference type="ChEBI" id="CHEBI:15377"/>
        <dbReference type="ChEBI" id="CHEBI:15378"/>
        <dbReference type="ChEBI" id="CHEBI:57305"/>
        <dbReference type="ChEBI" id="CHEBI:78442"/>
        <dbReference type="ChEBI" id="CHEBI:78522"/>
    </reaction>
</comment>
<name>A0A5Q2MXU9_9FIRM</name>
<dbReference type="CDD" id="cd00563">
    <property type="entry name" value="Dtyr_deacylase"/>
    <property type="match status" value="1"/>
</dbReference>
<keyword evidence="6" id="KW-1185">Reference proteome</keyword>
<dbReference type="GO" id="GO:0043908">
    <property type="term" value="F:Ser(Gly)-tRNA(Ala) hydrolase activity"/>
    <property type="evidence" value="ECO:0007669"/>
    <property type="project" value="UniProtKB-UniRule"/>
</dbReference>
<comment type="function">
    <text evidence="4">An aminoacyl-tRNA editing enzyme that deacylates mischarged D-aminoacyl-tRNAs. Also deacylates mischarged glycyl-tRNA(Ala), protecting cells against glycine mischarging by AlaRS. Acts via tRNA-based rather than protein-based catalysis; rejects L-amino acids rather than detecting D-amino acids in the active site. By recycling D-aminoacyl-tRNA to D-amino acids and free tRNA molecules, this enzyme counteracts the toxicity associated with the formation of D-aminoacyl-tRNA entities in vivo and helps enforce protein L-homochirality.</text>
</comment>
<feature type="short sequence motif" description="Gly-cisPro motif, important for rejection of L-amino acids" evidence="4">
    <location>
        <begin position="137"/>
        <end position="138"/>
    </location>
</feature>
<dbReference type="Gene3D" id="3.50.80.10">
    <property type="entry name" value="D-tyrosyl-tRNA(Tyr) deacylase"/>
    <property type="match status" value="1"/>
</dbReference>
<proteinExistence type="inferred from homology"/>
<sequence length="149" mass="16406">MRAVIQRVTAGQVTVDKEVIGTIEKGLVVLLAVGQEDSSEDVRYMAEKIANLRIFEDEASKMNRSVIDAEGKILLVSQFTLYGDCRKGRRPSFMEAASPDQALALFGQVKEKLEAYGLTVETGRFQASMVVQLSNDGPVTMLLDSKKTF</sequence>
<comment type="domain">
    <text evidence="4">A Gly-cisPro motif from one monomer fits into the active site of the other monomer to allow specific chiral rejection of L-amino acids.</text>
</comment>
<dbReference type="GO" id="GO:0019478">
    <property type="term" value="P:D-amino acid catabolic process"/>
    <property type="evidence" value="ECO:0007669"/>
    <property type="project" value="UniProtKB-UniRule"/>
</dbReference>
<dbReference type="NCBIfam" id="TIGR00256">
    <property type="entry name" value="D-aminoacyl-tRNA deacylase"/>
    <property type="match status" value="1"/>
</dbReference>
<comment type="subunit">
    <text evidence="4">Homodimer.</text>
</comment>
<comment type="catalytic activity">
    <reaction evidence="4">
        <text>a D-aminoacyl-tRNA + H2O = a tRNA + a D-alpha-amino acid + H(+)</text>
        <dbReference type="Rhea" id="RHEA:13953"/>
        <dbReference type="Rhea" id="RHEA-COMP:10123"/>
        <dbReference type="Rhea" id="RHEA-COMP:10124"/>
        <dbReference type="ChEBI" id="CHEBI:15377"/>
        <dbReference type="ChEBI" id="CHEBI:15378"/>
        <dbReference type="ChEBI" id="CHEBI:59871"/>
        <dbReference type="ChEBI" id="CHEBI:78442"/>
        <dbReference type="ChEBI" id="CHEBI:79333"/>
        <dbReference type="EC" id="3.1.1.96"/>
    </reaction>
</comment>